<dbReference type="OrthoDB" id="3795517at2759"/>
<keyword evidence="2" id="KW-1185">Reference proteome</keyword>
<dbReference type="Proteomes" id="UP000801428">
    <property type="component" value="Unassembled WGS sequence"/>
</dbReference>
<evidence type="ECO:0000313" key="2">
    <source>
        <dbReference type="Proteomes" id="UP000801428"/>
    </source>
</evidence>
<reference evidence="1" key="1">
    <citation type="submission" date="2019-04" db="EMBL/GenBank/DDBJ databases">
        <title>Sequencing of skin fungus with MAO and IRED activity.</title>
        <authorList>
            <person name="Marsaioli A.J."/>
            <person name="Bonatto J.M.C."/>
            <person name="Reis Junior O."/>
        </authorList>
    </citation>
    <scope>NUCLEOTIDE SEQUENCE</scope>
    <source>
        <strain evidence="1">30M1</strain>
    </source>
</reference>
<name>A0A9P4W7V7_CURKU</name>
<dbReference type="AlphaFoldDB" id="A0A9P4W7V7"/>
<proteinExistence type="predicted"/>
<sequence>MLVLLPNWFKNKALCARFLNNNLKANVHFAILEEHRHLQFGSDHERERARKLLADEYRTTMRKVWPEWNRKQHTVPANWNSQAIGMDGFLPDDVSDTDYRTVPNVLIRDLAVGVKKMPEGASAADLTRAVLFALQNEQEFRFPEDLPTVLDFIGHTRLTADHTDRALIRTYTHPKRVVYVANQVARQQSNEDSKANKVLTPQRMESHLGHDRITSQTVTPLRNDSPSIVGDQQAWGQSLAQNAPQNTGAVQGVGTVTIKTESTQVDRSMEEMENLIREHLTPASDQAQTPLALTSTGRYPPGHPLRECVEGSMSYDTSPLARAARFAQRPDQLETAWNVEHTLFLNQVLDAAQAEYSESLFQDFEDYV</sequence>
<protein>
    <submittedName>
        <fullName evidence="1">Uncharacterized protein</fullName>
    </submittedName>
</protein>
<comment type="caution">
    <text evidence="1">The sequence shown here is derived from an EMBL/GenBank/DDBJ whole genome shotgun (WGS) entry which is preliminary data.</text>
</comment>
<evidence type="ECO:0000313" key="1">
    <source>
        <dbReference type="EMBL" id="KAF2996849.1"/>
    </source>
</evidence>
<organism evidence="1 2">
    <name type="scientific">Curvularia kusanoi</name>
    <name type="common">Cochliobolus kusanoi</name>
    <dbReference type="NCBI Taxonomy" id="90978"/>
    <lineage>
        <taxon>Eukaryota</taxon>
        <taxon>Fungi</taxon>
        <taxon>Dikarya</taxon>
        <taxon>Ascomycota</taxon>
        <taxon>Pezizomycotina</taxon>
        <taxon>Dothideomycetes</taxon>
        <taxon>Pleosporomycetidae</taxon>
        <taxon>Pleosporales</taxon>
        <taxon>Pleosporineae</taxon>
        <taxon>Pleosporaceae</taxon>
        <taxon>Curvularia</taxon>
    </lineage>
</organism>
<dbReference type="EMBL" id="SWKU01000025">
    <property type="protein sequence ID" value="KAF2996849.1"/>
    <property type="molecule type" value="Genomic_DNA"/>
</dbReference>
<gene>
    <name evidence="1" type="ORF">E8E13_003892</name>
</gene>
<accession>A0A9P4W7V7</accession>